<sequence length="234" mass="26557">MPQVCVRFQSRSVIEKETARGDGGKRRQRGHELTMHQLLPRVTYARPARMHKSTRETSSSSRSYSRAPSSSSRVSIRARARTRLHITYATARVLLPPFSYLVRVTTAEREVAGRRRNARRNAKLNSTRNDARQTVRTVVFFSLLLSSAFSSFPFLLSFSFISFLYSSAPPLFPTTDGDGDDDDEDDRVSRRPYHCSTAINTQQWTRTNKLGAFPDVDARSLARDLSPSIPTRLK</sequence>
<feature type="compositionally biased region" description="Low complexity" evidence="1">
    <location>
        <begin position="56"/>
        <end position="74"/>
    </location>
</feature>
<keyword evidence="2" id="KW-1133">Transmembrane helix</keyword>
<keyword evidence="2" id="KW-0812">Transmembrane</keyword>
<keyword evidence="2" id="KW-0472">Membrane</keyword>
<protein>
    <recommendedName>
        <fullName evidence="5">Transmembrane protein</fullName>
    </recommendedName>
</protein>
<evidence type="ECO:0000256" key="2">
    <source>
        <dbReference type="SAM" id="Phobius"/>
    </source>
</evidence>
<evidence type="ECO:0000313" key="4">
    <source>
        <dbReference type="Proteomes" id="UP001430953"/>
    </source>
</evidence>
<organism evidence="3 4">
    <name type="scientific">Cardiocondyla obscurior</name>
    <dbReference type="NCBI Taxonomy" id="286306"/>
    <lineage>
        <taxon>Eukaryota</taxon>
        <taxon>Metazoa</taxon>
        <taxon>Ecdysozoa</taxon>
        <taxon>Arthropoda</taxon>
        <taxon>Hexapoda</taxon>
        <taxon>Insecta</taxon>
        <taxon>Pterygota</taxon>
        <taxon>Neoptera</taxon>
        <taxon>Endopterygota</taxon>
        <taxon>Hymenoptera</taxon>
        <taxon>Apocrita</taxon>
        <taxon>Aculeata</taxon>
        <taxon>Formicoidea</taxon>
        <taxon>Formicidae</taxon>
        <taxon>Myrmicinae</taxon>
        <taxon>Cardiocondyla</taxon>
    </lineage>
</organism>
<evidence type="ECO:0000313" key="3">
    <source>
        <dbReference type="EMBL" id="KAL0133579.1"/>
    </source>
</evidence>
<evidence type="ECO:0000256" key="1">
    <source>
        <dbReference type="SAM" id="MobiDB-lite"/>
    </source>
</evidence>
<reference evidence="3 4" key="1">
    <citation type="submission" date="2023-03" db="EMBL/GenBank/DDBJ databases">
        <title>High recombination rates correlate with genetic variation in Cardiocondyla obscurior ants.</title>
        <authorList>
            <person name="Errbii M."/>
        </authorList>
    </citation>
    <scope>NUCLEOTIDE SEQUENCE [LARGE SCALE GENOMIC DNA]</scope>
    <source>
        <strain evidence="3">Alpha-2009</strain>
        <tissue evidence="3">Whole body</tissue>
    </source>
</reference>
<evidence type="ECO:0008006" key="5">
    <source>
        <dbReference type="Google" id="ProtNLM"/>
    </source>
</evidence>
<dbReference type="AlphaFoldDB" id="A0AAW2H226"/>
<accession>A0AAW2H226</accession>
<proteinExistence type="predicted"/>
<name>A0AAW2H226_9HYME</name>
<comment type="caution">
    <text evidence="3">The sequence shown here is derived from an EMBL/GenBank/DDBJ whole genome shotgun (WGS) entry which is preliminary data.</text>
</comment>
<dbReference type="EMBL" id="JADYXP020000001">
    <property type="protein sequence ID" value="KAL0133579.1"/>
    <property type="molecule type" value="Genomic_DNA"/>
</dbReference>
<feature type="transmembrane region" description="Helical" evidence="2">
    <location>
        <begin position="138"/>
        <end position="165"/>
    </location>
</feature>
<gene>
    <name evidence="3" type="ORF">PUN28_000959</name>
</gene>
<dbReference type="Proteomes" id="UP001430953">
    <property type="component" value="Unassembled WGS sequence"/>
</dbReference>
<feature type="region of interest" description="Disordered" evidence="1">
    <location>
        <begin position="41"/>
        <end position="74"/>
    </location>
</feature>
<keyword evidence="4" id="KW-1185">Reference proteome</keyword>